<keyword evidence="2 5" id="KW-0812">Transmembrane</keyword>
<dbReference type="NCBIfam" id="NF004741">
    <property type="entry name" value="PRK06076.1-2"/>
    <property type="match status" value="1"/>
</dbReference>
<dbReference type="Pfam" id="PF00146">
    <property type="entry name" value="NADHdh"/>
    <property type="match status" value="1"/>
</dbReference>
<keyword evidence="4 5" id="KW-0472">Membrane</keyword>
<dbReference type="PANTHER" id="PTHR11432">
    <property type="entry name" value="NADH DEHYDROGENASE SUBUNIT 1"/>
    <property type="match status" value="1"/>
</dbReference>
<name>A0AAP6MMX2_9GAMM</name>
<comment type="function">
    <text evidence="5">NDH-1 shuttles electrons from NADH, via FMN and iron-sulfur (Fe-S) centers, to quinones in the respiratory chain. The immediate electron acceptor for the enzyme in this species is believed to be ubiquinone. Couples the redox reaction to proton translocation (for every two electrons transferred, four hydrogen ions are translocated across the cytoplasmic membrane), and thus conserves the redox energy in a proton gradient. This subunit may bind ubiquinone.</text>
</comment>
<evidence type="ECO:0000313" key="8">
    <source>
        <dbReference type="Proteomes" id="UP001302316"/>
    </source>
</evidence>
<feature type="transmembrane region" description="Helical" evidence="5">
    <location>
        <begin position="89"/>
        <end position="111"/>
    </location>
</feature>
<keyword evidence="5" id="KW-0830">Ubiquinone</keyword>
<keyword evidence="8" id="KW-1185">Reference proteome</keyword>
<evidence type="ECO:0000256" key="2">
    <source>
        <dbReference type="ARBA" id="ARBA00022692"/>
    </source>
</evidence>
<dbReference type="EC" id="7.1.1.-" evidence="5"/>
<gene>
    <name evidence="5 7" type="primary">nuoH</name>
    <name evidence="7" type="ORF">VCB98_08265</name>
</gene>
<dbReference type="InterPro" id="IPR018086">
    <property type="entry name" value="NADH_UbQ_OxRdtase_su1_CS"/>
</dbReference>
<keyword evidence="5" id="KW-1003">Cell membrane</keyword>
<keyword evidence="5" id="KW-1278">Translocase</keyword>
<keyword evidence="7" id="KW-0560">Oxidoreductase</keyword>
<feature type="transmembrane region" description="Helical" evidence="5">
    <location>
        <begin position="20"/>
        <end position="40"/>
    </location>
</feature>
<feature type="transmembrane region" description="Helical" evidence="5">
    <location>
        <begin position="328"/>
        <end position="351"/>
    </location>
</feature>
<proteinExistence type="inferred from homology"/>
<dbReference type="HAMAP" id="MF_01350">
    <property type="entry name" value="NDH1_NuoH"/>
    <property type="match status" value="1"/>
</dbReference>
<sequence>MTDFFIEQWEALPPALQTVLSASFQIGILLLVLILMVAYYTYAERRVIGFMQGRMGPNRVGPWGLLQPFADVIKLVLKEIIVPSNSSRFLFVIAPLLSIAPAFAAWAVIPFQDGMVIADINAGLLYLLALTSLSVYGVILAGWASNSKYAFLGSMRSAAQIVAYEIAMGFALVGVLMAAGSLNLNDIVMRQDGGVLHWFLIPLFPLFVVYFISGVAETNRAPFDVPEGESEIVAGFHVEYSGTGFAIFFLAEYANMILISALTALFFFGGWLSPFQGVPLVGDTFLGQSSIAWFAVKTFFFMFVFLWFRATFPRYRYDQIMRLGWKVFIPITIVWIVVLGLMILFDIGPWFS</sequence>
<dbReference type="PROSITE" id="PS00668">
    <property type="entry name" value="COMPLEX1_ND1_2"/>
    <property type="match status" value="1"/>
</dbReference>
<feature type="transmembrane region" description="Helical" evidence="5">
    <location>
        <begin position="123"/>
        <end position="141"/>
    </location>
</feature>
<dbReference type="GO" id="GO:0005886">
    <property type="term" value="C:plasma membrane"/>
    <property type="evidence" value="ECO:0007669"/>
    <property type="project" value="UniProtKB-SubCell"/>
</dbReference>
<evidence type="ECO:0000256" key="3">
    <source>
        <dbReference type="ARBA" id="ARBA00022989"/>
    </source>
</evidence>
<organism evidence="7 8">
    <name type="scientific">Natronospira elongata</name>
    <dbReference type="NCBI Taxonomy" id="3110268"/>
    <lineage>
        <taxon>Bacteria</taxon>
        <taxon>Pseudomonadati</taxon>
        <taxon>Pseudomonadota</taxon>
        <taxon>Gammaproteobacteria</taxon>
        <taxon>Natronospirales</taxon>
        <taxon>Natronospiraceae</taxon>
        <taxon>Natronospira</taxon>
    </lineage>
</organism>
<comment type="subcellular location">
    <subcellularLocation>
        <location evidence="5 6">Cell membrane</location>
        <topology evidence="5 6">Multi-pass membrane protein</topology>
    </subcellularLocation>
    <subcellularLocation>
        <location evidence="1">Membrane</location>
        <topology evidence="1">Multi-pass membrane protein</topology>
    </subcellularLocation>
</comment>
<comment type="subunit">
    <text evidence="5">NDH-1 is composed of 14 different subunits. Subunits NuoA, H, J, K, L, M, N constitute the membrane sector of the complex.</text>
</comment>
<comment type="caution">
    <text evidence="7">The sequence shown here is derived from an EMBL/GenBank/DDBJ whole genome shotgun (WGS) entry which is preliminary data.</text>
</comment>
<accession>A0AAP6MMX2</accession>
<comment type="catalytic activity">
    <reaction evidence="5">
        <text>a quinone + NADH + 5 H(+)(in) = a quinol + NAD(+) + 4 H(+)(out)</text>
        <dbReference type="Rhea" id="RHEA:57888"/>
        <dbReference type="ChEBI" id="CHEBI:15378"/>
        <dbReference type="ChEBI" id="CHEBI:24646"/>
        <dbReference type="ChEBI" id="CHEBI:57540"/>
        <dbReference type="ChEBI" id="CHEBI:57945"/>
        <dbReference type="ChEBI" id="CHEBI:132124"/>
    </reaction>
</comment>
<reference evidence="7 8" key="1">
    <citation type="submission" date="2023-12" db="EMBL/GenBank/DDBJ databases">
        <title>Whole-genome sequencing of halo(alkali)philic microorganisms from hypersaline lakes.</title>
        <authorList>
            <person name="Sorokin D.Y."/>
            <person name="Merkel A.Y."/>
            <person name="Messina E."/>
            <person name="Yakimov M."/>
        </authorList>
    </citation>
    <scope>NUCLEOTIDE SEQUENCE [LARGE SCALE GENOMIC DNA]</scope>
    <source>
        <strain evidence="7 8">AB-CW1</strain>
    </source>
</reference>
<evidence type="ECO:0000313" key="7">
    <source>
        <dbReference type="EMBL" id="MEA5445811.1"/>
    </source>
</evidence>
<dbReference type="AlphaFoldDB" id="A0AAP6MMX2"/>
<evidence type="ECO:0000256" key="4">
    <source>
        <dbReference type="ARBA" id="ARBA00023136"/>
    </source>
</evidence>
<feature type="transmembrane region" description="Helical" evidence="5">
    <location>
        <begin position="290"/>
        <end position="308"/>
    </location>
</feature>
<comment type="similarity">
    <text evidence="5 6">Belongs to the complex I subunit 1 family.</text>
</comment>
<dbReference type="GO" id="GO:0009060">
    <property type="term" value="P:aerobic respiration"/>
    <property type="evidence" value="ECO:0007669"/>
    <property type="project" value="TreeGrafter"/>
</dbReference>
<dbReference type="GO" id="GO:0003954">
    <property type="term" value="F:NADH dehydrogenase activity"/>
    <property type="evidence" value="ECO:0007669"/>
    <property type="project" value="TreeGrafter"/>
</dbReference>
<dbReference type="InterPro" id="IPR001694">
    <property type="entry name" value="NADH_UbQ_OxRdtase_su1/FPO"/>
</dbReference>
<keyword evidence="5 6" id="KW-0520">NAD</keyword>
<dbReference type="EMBL" id="JAYGII010000015">
    <property type="protein sequence ID" value="MEA5445811.1"/>
    <property type="molecule type" value="Genomic_DNA"/>
</dbReference>
<protein>
    <recommendedName>
        <fullName evidence="5">NADH-quinone oxidoreductase subunit H</fullName>
        <ecNumber evidence="5">7.1.1.-</ecNumber>
    </recommendedName>
    <alternativeName>
        <fullName evidence="5">NADH dehydrogenase I subunit H</fullName>
    </alternativeName>
    <alternativeName>
        <fullName evidence="5">NDH-1 subunit H</fullName>
    </alternativeName>
</protein>
<feature type="transmembrane region" description="Helical" evidence="5">
    <location>
        <begin position="194"/>
        <end position="212"/>
    </location>
</feature>
<evidence type="ECO:0000256" key="5">
    <source>
        <dbReference type="HAMAP-Rule" id="MF_01350"/>
    </source>
</evidence>
<keyword evidence="3 5" id="KW-1133">Transmembrane helix</keyword>
<dbReference type="GO" id="GO:0016655">
    <property type="term" value="F:oxidoreductase activity, acting on NAD(P)H, quinone or similar compound as acceptor"/>
    <property type="evidence" value="ECO:0007669"/>
    <property type="project" value="UniProtKB-UniRule"/>
</dbReference>
<dbReference type="RefSeq" id="WP_346051606.1">
    <property type="nucleotide sequence ID" value="NZ_JAYGII010000015.1"/>
</dbReference>
<feature type="transmembrane region" description="Helical" evidence="5">
    <location>
        <begin position="257"/>
        <end position="278"/>
    </location>
</feature>
<dbReference type="GO" id="GO:0048038">
    <property type="term" value="F:quinone binding"/>
    <property type="evidence" value="ECO:0007669"/>
    <property type="project" value="UniProtKB-KW"/>
</dbReference>
<evidence type="ECO:0000256" key="1">
    <source>
        <dbReference type="ARBA" id="ARBA00004141"/>
    </source>
</evidence>
<evidence type="ECO:0000256" key="6">
    <source>
        <dbReference type="RuleBase" id="RU000471"/>
    </source>
</evidence>
<dbReference type="Proteomes" id="UP001302316">
    <property type="component" value="Unassembled WGS sequence"/>
</dbReference>
<keyword evidence="5" id="KW-0874">Quinone</keyword>
<dbReference type="PANTHER" id="PTHR11432:SF3">
    <property type="entry name" value="NADH-UBIQUINONE OXIDOREDUCTASE CHAIN 1"/>
    <property type="match status" value="1"/>
</dbReference>
<feature type="transmembrane region" description="Helical" evidence="5">
    <location>
        <begin position="161"/>
        <end position="182"/>
    </location>
</feature>